<accession>A0A316TII1</accession>
<name>A0A316TII1_9ACTN</name>
<gene>
    <name evidence="2" type="ORF">DJ010_11710</name>
</gene>
<feature type="transmembrane region" description="Helical" evidence="1">
    <location>
        <begin position="38"/>
        <end position="59"/>
    </location>
</feature>
<evidence type="ECO:0000313" key="2">
    <source>
        <dbReference type="EMBL" id="PWN03029.1"/>
    </source>
</evidence>
<evidence type="ECO:0008006" key="4">
    <source>
        <dbReference type="Google" id="ProtNLM"/>
    </source>
</evidence>
<proteinExistence type="predicted"/>
<dbReference type="OrthoDB" id="3785300at2"/>
<dbReference type="RefSeq" id="WP_109693830.1">
    <property type="nucleotide sequence ID" value="NZ_QGDD01000004.1"/>
</dbReference>
<protein>
    <recommendedName>
        <fullName evidence="4">WD40 repeat domain-containing protein</fullName>
    </recommendedName>
</protein>
<evidence type="ECO:0000256" key="1">
    <source>
        <dbReference type="SAM" id="Phobius"/>
    </source>
</evidence>
<reference evidence="2 3" key="1">
    <citation type="submission" date="2018-05" db="EMBL/GenBank/DDBJ databases">
        <title>Nocardioides silvaticus genome.</title>
        <authorList>
            <person name="Li C."/>
            <person name="Wang G."/>
        </authorList>
    </citation>
    <scope>NUCLEOTIDE SEQUENCE [LARGE SCALE GENOMIC DNA]</scope>
    <source>
        <strain evidence="2 3">CCTCC AB 2018079</strain>
    </source>
</reference>
<sequence length="382" mass="40060">MTEQLKTMLDRAAAQHFDPVDVDAITAAGDRTVRRRRVAAGVAGVAVLAVIGGTVAALAGSGDDKADFSDDPGFRTDVPMWTEGSVLHTPEATYELGVDVFTFVRTSEGIVFTGQISEERLGVYSFTGEGDPDKIGETEDPHLRSDPDGPYAGWLDQSGDRPEAVVIDQGSGDRVWSAPAKLSFSFPIVAIDGSSVYLADADEHPTHLVDLVTGEDVVLGDDGLGFVDVEGDLSAYLLEDADGAELGLEIRSDDRGVVEIRFGVDGLGVLSPGGRWISVGADDVSVYDTATGASVDLGATDAIPGMGIAWADRDTMLVVAQTAEALVLMSCEVPSGECEELTTFDDFSTLFAVPDSDLLWMLRGESGGLTVESSEVSASEAG</sequence>
<keyword evidence="1" id="KW-0812">Transmembrane</keyword>
<keyword evidence="1" id="KW-0472">Membrane</keyword>
<dbReference type="SUPFAM" id="SSF82171">
    <property type="entry name" value="DPP6 N-terminal domain-like"/>
    <property type="match status" value="1"/>
</dbReference>
<comment type="caution">
    <text evidence="2">The sequence shown here is derived from an EMBL/GenBank/DDBJ whole genome shotgun (WGS) entry which is preliminary data.</text>
</comment>
<evidence type="ECO:0000313" key="3">
    <source>
        <dbReference type="Proteomes" id="UP000245507"/>
    </source>
</evidence>
<organism evidence="2 3">
    <name type="scientific">Nocardioides silvaticus</name>
    <dbReference type="NCBI Taxonomy" id="2201891"/>
    <lineage>
        <taxon>Bacteria</taxon>
        <taxon>Bacillati</taxon>
        <taxon>Actinomycetota</taxon>
        <taxon>Actinomycetes</taxon>
        <taxon>Propionibacteriales</taxon>
        <taxon>Nocardioidaceae</taxon>
        <taxon>Nocardioides</taxon>
    </lineage>
</organism>
<dbReference type="AlphaFoldDB" id="A0A316TII1"/>
<keyword evidence="3" id="KW-1185">Reference proteome</keyword>
<keyword evidence="1" id="KW-1133">Transmembrane helix</keyword>
<dbReference type="Proteomes" id="UP000245507">
    <property type="component" value="Unassembled WGS sequence"/>
</dbReference>
<dbReference type="EMBL" id="QGDD01000004">
    <property type="protein sequence ID" value="PWN03029.1"/>
    <property type="molecule type" value="Genomic_DNA"/>
</dbReference>